<protein>
    <submittedName>
        <fullName evidence="13">Methyl-accepting chemotaxis sensory transducer with Cache sensor</fullName>
    </submittedName>
</protein>
<evidence type="ECO:0000256" key="4">
    <source>
        <dbReference type="ARBA" id="ARBA00022692"/>
    </source>
</evidence>
<evidence type="ECO:0000256" key="8">
    <source>
        <dbReference type="ARBA" id="ARBA00029447"/>
    </source>
</evidence>
<evidence type="ECO:0000313" key="14">
    <source>
        <dbReference type="Proteomes" id="UP000199046"/>
    </source>
</evidence>
<dbReference type="InterPro" id="IPR004090">
    <property type="entry name" value="Chemotax_Me-accpt_rcpt"/>
</dbReference>
<dbReference type="PROSITE" id="PS50111">
    <property type="entry name" value="CHEMOTAXIS_TRANSDUC_2"/>
    <property type="match status" value="1"/>
</dbReference>
<name>A0A1I1L4A0_9GAMM</name>
<keyword evidence="10" id="KW-0175">Coiled coil</keyword>
<dbReference type="GO" id="GO:0006935">
    <property type="term" value="P:chemotaxis"/>
    <property type="evidence" value="ECO:0007669"/>
    <property type="project" value="InterPro"/>
</dbReference>
<feature type="coiled-coil region" evidence="10">
    <location>
        <begin position="475"/>
        <end position="523"/>
    </location>
</feature>
<keyword evidence="5 11" id="KW-1133">Transmembrane helix</keyword>
<organism evidence="13 14">
    <name type="scientific">Kushneria avicenniae</name>
    <dbReference type="NCBI Taxonomy" id="402385"/>
    <lineage>
        <taxon>Bacteria</taxon>
        <taxon>Pseudomonadati</taxon>
        <taxon>Pseudomonadota</taxon>
        <taxon>Gammaproteobacteria</taxon>
        <taxon>Oceanospirillales</taxon>
        <taxon>Halomonadaceae</taxon>
        <taxon>Kushneria</taxon>
    </lineage>
</organism>
<dbReference type="Pfam" id="PF00015">
    <property type="entry name" value="MCPsignal"/>
    <property type="match status" value="1"/>
</dbReference>
<keyword evidence="3" id="KW-0488">Methylation</keyword>
<proteinExistence type="inferred from homology"/>
<evidence type="ECO:0000259" key="12">
    <source>
        <dbReference type="PROSITE" id="PS50111"/>
    </source>
</evidence>
<evidence type="ECO:0000256" key="11">
    <source>
        <dbReference type="SAM" id="Phobius"/>
    </source>
</evidence>
<feature type="domain" description="Methyl-accepting transducer" evidence="12">
    <location>
        <begin position="303"/>
        <end position="532"/>
    </location>
</feature>
<dbReference type="GO" id="GO:0005886">
    <property type="term" value="C:plasma membrane"/>
    <property type="evidence" value="ECO:0007669"/>
    <property type="project" value="UniProtKB-SubCell"/>
</dbReference>
<dbReference type="InterPro" id="IPR004089">
    <property type="entry name" value="MCPsignal_dom"/>
</dbReference>
<dbReference type="SMART" id="SM00283">
    <property type="entry name" value="MA"/>
    <property type="match status" value="1"/>
</dbReference>
<dbReference type="SUPFAM" id="SSF58104">
    <property type="entry name" value="Methyl-accepting chemotaxis protein (MCP) signaling domain"/>
    <property type="match status" value="1"/>
</dbReference>
<evidence type="ECO:0000256" key="6">
    <source>
        <dbReference type="ARBA" id="ARBA00023136"/>
    </source>
</evidence>
<dbReference type="Proteomes" id="UP000199046">
    <property type="component" value="Unassembled WGS sequence"/>
</dbReference>
<evidence type="ECO:0000256" key="2">
    <source>
        <dbReference type="ARBA" id="ARBA00022475"/>
    </source>
</evidence>
<dbReference type="InterPro" id="IPR033480">
    <property type="entry name" value="sCache_2"/>
</dbReference>
<dbReference type="InterPro" id="IPR051310">
    <property type="entry name" value="MCP_chemotaxis"/>
</dbReference>
<dbReference type="GO" id="GO:0004888">
    <property type="term" value="F:transmembrane signaling receptor activity"/>
    <property type="evidence" value="ECO:0007669"/>
    <property type="project" value="InterPro"/>
</dbReference>
<gene>
    <name evidence="13" type="ORF">SAMN05421848_2259</name>
</gene>
<keyword evidence="4 11" id="KW-0812">Transmembrane</keyword>
<comment type="similarity">
    <text evidence="8">Belongs to the methyl-accepting chemotaxis (MCP) protein family.</text>
</comment>
<keyword evidence="14" id="KW-1185">Reference proteome</keyword>
<evidence type="ECO:0000313" key="13">
    <source>
        <dbReference type="EMBL" id="SFC65818.1"/>
    </source>
</evidence>
<dbReference type="AlphaFoldDB" id="A0A1I1L4A0"/>
<dbReference type="FunFam" id="1.10.287.950:FF:000001">
    <property type="entry name" value="Methyl-accepting chemotaxis sensory transducer"/>
    <property type="match status" value="1"/>
</dbReference>
<dbReference type="PRINTS" id="PR00260">
    <property type="entry name" value="CHEMTRNSDUCR"/>
</dbReference>
<keyword evidence="2" id="KW-1003">Cell membrane</keyword>
<evidence type="ECO:0000256" key="1">
    <source>
        <dbReference type="ARBA" id="ARBA00004651"/>
    </source>
</evidence>
<dbReference type="SMART" id="SM01049">
    <property type="entry name" value="Cache_2"/>
    <property type="match status" value="1"/>
</dbReference>
<dbReference type="Gene3D" id="1.10.287.950">
    <property type="entry name" value="Methyl-accepting chemotaxis protein"/>
    <property type="match status" value="1"/>
</dbReference>
<feature type="transmembrane region" description="Helical" evidence="11">
    <location>
        <begin position="220"/>
        <end position="241"/>
    </location>
</feature>
<accession>A0A1I1L4A0</accession>
<sequence length="547" mass="59362">MTSQVGWAEMTAGEPTAPYHGSKAMSRRRAGFSLGQWTLKKKMFAILALMWVGMLILVTSMAWNARGMMFEERERSLKATVGVAHTLFERYYERAGAGEFTMDEARRRAVDALSGLHFGDDRQNYIFAFDDSARVLYHPRREQGADMSTYTDPNGVAVYAELLKKALATGSGFVDYDSRNATGEELLPKLGYVERFAPWQINLAAGVYTDDIQHAFMAKLLQYVGLLALVGAALTVAFVLLTRNIYRGLGGEPAYAIERVREIADGRLGTSLALKEGDRTSLLYHIEHMRAELAGTIASIRQASESIDVGAREIAAGNNDLSSRTEQQAASLEETAASMEELTATVRQNADNAAQATRLSQSASSEMDNGREVIQRVVATMGEIRESSSKISEIITMIDSIAFQTNLLALNAAVEAARAGEQGRGFAVVAGEVRQLASRSATAASDIKALIERSVSQVASGTTLVDEADTTMATITQSSRRVNDLMAEIAAASKEQTSGIEQVNQAVSQMDQVTQQNAALVEEAAAAASSLEEQSGRLYQSVDRFRI</sequence>
<dbReference type="CDD" id="cd11386">
    <property type="entry name" value="MCP_signal"/>
    <property type="match status" value="1"/>
</dbReference>
<comment type="subcellular location">
    <subcellularLocation>
        <location evidence="1">Cell membrane</location>
        <topology evidence="1">Multi-pass membrane protein</topology>
    </subcellularLocation>
</comment>
<dbReference type="STRING" id="402385.SAMN05421848_2259"/>
<keyword evidence="7 9" id="KW-0807">Transducer</keyword>
<feature type="transmembrane region" description="Helical" evidence="11">
    <location>
        <begin position="43"/>
        <end position="65"/>
    </location>
</feature>
<dbReference type="PANTHER" id="PTHR43531">
    <property type="entry name" value="PROTEIN ICFG"/>
    <property type="match status" value="1"/>
</dbReference>
<dbReference type="Gene3D" id="3.30.450.20">
    <property type="entry name" value="PAS domain"/>
    <property type="match status" value="1"/>
</dbReference>
<evidence type="ECO:0000256" key="5">
    <source>
        <dbReference type="ARBA" id="ARBA00022989"/>
    </source>
</evidence>
<evidence type="ECO:0000256" key="7">
    <source>
        <dbReference type="ARBA" id="ARBA00023224"/>
    </source>
</evidence>
<dbReference type="EMBL" id="FOLY01000004">
    <property type="protein sequence ID" value="SFC65818.1"/>
    <property type="molecule type" value="Genomic_DNA"/>
</dbReference>
<keyword evidence="6 11" id="KW-0472">Membrane</keyword>
<evidence type="ECO:0000256" key="3">
    <source>
        <dbReference type="ARBA" id="ARBA00022481"/>
    </source>
</evidence>
<evidence type="ECO:0000256" key="10">
    <source>
        <dbReference type="SAM" id="Coils"/>
    </source>
</evidence>
<reference evidence="14" key="1">
    <citation type="submission" date="2016-10" db="EMBL/GenBank/DDBJ databases">
        <authorList>
            <person name="Varghese N."/>
            <person name="Submissions S."/>
        </authorList>
    </citation>
    <scope>NUCLEOTIDE SEQUENCE [LARGE SCALE GENOMIC DNA]</scope>
    <source>
        <strain evidence="14">DSM 23439</strain>
    </source>
</reference>
<dbReference type="PANTHER" id="PTHR43531:SF14">
    <property type="entry name" value="METHYL-ACCEPTING CHEMOTAXIS PROTEIN I-RELATED"/>
    <property type="match status" value="1"/>
</dbReference>
<dbReference type="InterPro" id="IPR004010">
    <property type="entry name" value="Double_Cache_2"/>
</dbReference>
<evidence type="ECO:0000256" key="9">
    <source>
        <dbReference type="PROSITE-ProRule" id="PRU00284"/>
    </source>
</evidence>
<dbReference type="GO" id="GO:0007165">
    <property type="term" value="P:signal transduction"/>
    <property type="evidence" value="ECO:0007669"/>
    <property type="project" value="UniProtKB-KW"/>
</dbReference>
<dbReference type="Pfam" id="PF08269">
    <property type="entry name" value="dCache_2"/>
    <property type="match status" value="1"/>
</dbReference>